<keyword evidence="2" id="KW-0732">Signal</keyword>
<organism evidence="3 4">
    <name type="scientific">Leucobacter chromiisoli</name>
    <dbReference type="NCBI Taxonomy" id="2796471"/>
    <lineage>
        <taxon>Bacteria</taxon>
        <taxon>Bacillati</taxon>
        <taxon>Actinomycetota</taxon>
        <taxon>Actinomycetes</taxon>
        <taxon>Micrococcales</taxon>
        <taxon>Microbacteriaceae</taxon>
        <taxon>Leucobacter</taxon>
    </lineage>
</organism>
<name>A0A934UVX6_9MICO</name>
<dbReference type="GO" id="GO:0008168">
    <property type="term" value="F:methyltransferase activity"/>
    <property type="evidence" value="ECO:0007669"/>
    <property type="project" value="UniProtKB-KW"/>
</dbReference>
<dbReference type="RefSeq" id="WP_200116091.1">
    <property type="nucleotide sequence ID" value="NZ_JAEHOH010000019.1"/>
</dbReference>
<protein>
    <submittedName>
        <fullName evidence="3">DNA modification methylase</fullName>
    </submittedName>
</protein>
<keyword evidence="3" id="KW-0808">Transferase</keyword>
<feature type="chain" id="PRO_5038349368" evidence="2">
    <location>
        <begin position="26"/>
        <end position="198"/>
    </location>
</feature>
<dbReference type="PROSITE" id="PS51257">
    <property type="entry name" value="PROKAR_LIPOPROTEIN"/>
    <property type="match status" value="1"/>
</dbReference>
<comment type="caution">
    <text evidence="3">The sequence shown here is derived from an EMBL/GenBank/DDBJ whole genome shotgun (WGS) entry which is preliminary data.</text>
</comment>
<keyword evidence="3" id="KW-0489">Methyltransferase</keyword>
<sequence length="198" mass="20356">MKIRIASSIALAAALALGASGCSLIAPIATLDPYAPSDGRDIDVDGLEVRNILLIADETGENFNVVFTGLNAGESAEDLMISFVGEGSQQAAAEFRVEPGLSQFGDPDDGDNPPVLVSIPNLKPGATVTAYLSTPGSAEVEYEIPVLDGELAEYERFVLPEYVEADQGEDADGEGSTEAGGDAEQGADSESAGSESAE</sequence>
<dbReference type="GO" id="GO:0032259">
    <property type="term" value="P:methylation"/>
    <property type="evidence" value="ECO:0007669"/>
    <property type="project" value="UniProtKB-KW"/>
</dbReference>
<feature type="compositionally biased region" description="Low complexity" evidence="1">
    <location>
        <begin position="184"/>
        <end position="198"/>
    </location>
</feature>
<accession>A0A934UVX6</accession>
<evidence type="ECO:0000256" key="2">
    <source>
        <dbReference type="SAM" id="SignalP"/>
    </source>
</evidence>
<dbReference type="AlphaFoldDB" id="A0A934UVX6"/>
<feature type="signal peptide" evidence="2">
    <location>
        <begin position="1"/>
        <end position="25"/>
    </location>
</feature>
<dbReference type="EMBL" id="JAEHOH010000019">
    <property type="protein sequence ID" value="MBK0419961.1"/>
    <property type="molecule type" value="Genomic_DNA"/>
</dbReference>
<gene>
    <name evidence="3" type="ORF">JD276_13065</name>
</gene>
<evidence type="ECO:0000313" key="3">
    <source>
        <dbReference type="EMBL" id="MBK0419961.1"/>
    </source>
</evidence>
<feature type="region of interest" description="Disordered" evidence="1">
    <location>
        <begin position="161"/>
        <end position="198"/>
    </location>
</feature>
<evidence type="ECO:0000256" key="1">
    <source>
        <dbReference type="SAM" id="MobiDB-lite"/>
    </source>
</evidence>
<feature type="compositionally biased region" description="Acidic residues" evidence="1">
    <location>
        <begin position="163"/>
        <end position="175"/>
    </location>
</feature>
<keyword evidence="4" id="KW-1185">Reference proteome</keyword>
<dbReference type="Proteomes" id="UP000608530">
    <property type="component" value="Unassembled WGS sequence"/>
</dbReference>
<reference evidence="3" key="1">
    <citation type="submission" date="2020-12" db="EMBL/GenBank/DDBJ databases">
        <title>Leucobacter sp. CAS1, isolated from Chromium sludge.</title>
        <authorList>
            <person name="Xu Z."/>
        </authorList>
    </citation>
    <scope>NUCLEOTIDE SEQUENCE</scope>
    <source>
        <strain evidence="3">CSA1</strain>
    </source>
</reference>
<evidence type="ECO:0000313" key="4">
    <source>
        <dbReference type="Proteomes" id="UP000608530"/>
    </source>
</evidence>
<proteinExistence type="predicted"/>